<organism evidence="8 9">
    <name type="scientific">Candidatus Methylumidiphilus alinenensis</name>
    <dbReference type="NCBI Taxonomy" id="2202197"/>
    <lineage>
        <taxon>Bacteria</taxon>
        <taxon>Pseudomonadati</taxon>
        <taxon>Pseudomonadota</taxon>
        <taxon>Gammaproteobacteria</taxon>
        <taxon>Methylococcales</taxon>
        <taxon>Candidatus Methylumidiphilus</taxon>
    </lineage>
</organism>
<evidence type="ECO:0000256" key="1">
    <source>
        <dbReference type="ARBA" id="ARBA00006620"/>
    </source>
</evidence>
<comment type="caution">
    <text evidence="8">The sequence shown here is derived from an EMBL/GenBank/DDBJ whole genome shotgun (WGS) entry which is preliminary data.</text>
</comment>
<evidence type="ECO:0000313" key="9">
    <source>
        <dbReference type="Proteomes" id="UP000249396"/>
    </source>
</evidence>
<evidence type="ECO:0000256" key="4">
    <source>
        <dbReference type="ARBA" id="ARBA00022759"/>
    </source>
</evidence>
<gene>
    <name evidence="8" type="ORF">DM484_14120</name>
</gene>
<dbReference type="Pfam" id="PF07927">
    <property type="entry name" value="HicA_toxin"/>
    <property type="match status" value="1"/>
</dbReference>
<keyword evidence="2" id="KW-1277">Toxin-antitoxin system</keyword>
<proteinExistence type="inferred from homology"/>
<evidence type="ECO:0000256" key="3">
    <source>
        <dbReference type="ARBA" id="ARBA00022722"/>
    </source>
</evidence>
<protein>
    <submittedName>
        <fullName evidence="8">Addiction module toxin, HicA family</fullName>
    </submittedName>
</protein>
<comment type="similarity">
    <text evidence="1">Belongs to the HicA mRNA interferase family.</text>
</comment>
<sequence length="63" mass="7319">MKRNEFLRWLIQNGCVLHRHGGRHDIYLNPANGKKQPVPRHSEIDDDLVKHISKFLGLPGKTH</sequence>
<dbReference type="GO" id="GO:0016787">
    <property type="term" value="F:hydrolase activity"/>
    <property type="evidence" value="ECO:0007669"/>
    <property type="project" value="UniProtKB-KW"/>
</dbReference>
<accession>A0A2W4R067</accession>
<dbReference type="AlphaFoldDB" id="A0A2W4R067"/>
<dbReference type="InterPro" id="IPR012933">
    <property type="entry name" value="HicA_mRNA_interferase"/>
</dbReference>
<keyword evidence="7" id="KW-0346">Stress response</keyword>
<evidence type="ECO:0000256" key="6">
    <source>
        <dbReference type="ARBA" id="ARBA00022884"/>
    </source>
</evidence>
<evidence type="ECO:0000256" key="7">
    <source>
        <dbReference type="ARBA" id="ARBA00023016"/>
    </source>
</evidence>
<dbReference type="Gene3D" id="3.30.920.30">
    <property type="entry name" value="Hypothetical protein"/>
    <property type="match status" value="1"/>
</dbReference>
<keyword evidence="6" id="KW-0694">RNA-binding</keyword>
<dbReference type="GO" id="GO:0004519">
    <property type="term" value="F:endonuclease activity"/>
    <property type="evidence" value="ECO:0007669"/>
    <property type="project" value="UniProtKB-KW"/>
</dbReference>
<keyword evidence="5" id="KW-0378">Hydrolase</keyword>
<dbReference type="EMBL" id="QJPH01000332">
    <property type="protein sequence ID" value="PZN77691.1"/>
    <property type="molecule type" value="Genomic_DNA"/>
</dbReference>
<name>A0A2W4R067_9GAMM</name>
<keyword evidence="3" id="KW-0540">Nuclease</keyword>
<evidence type="ECO:0000256" key="2">
    <source>
        <dbReference type="ARBA" id="ARBA00022649"/>
    </source>
</evidence>
<reference evidence="8 9" key="1">
    <citation type="journal article" date="2018" name="Aquat. Microb. Ecol.">
        <title>Gammaproteobacterial methanotrophs dominate.</title>
        <authorList>
            <person name="Rissanen A.J."/>
            <person name="Saarenheimo J."/>
            <person name="Tiirola M."/>
            <person name="Peura S."/>
            <person name="Aalto S.L."/>
            <person name="Karvinen A."/>
            <person name="Nykanen H."/>
        </authorList>
    </citation>
    <scope>NUCLEOTIDE SEQUENCE [LARGE SCALE GENOMIC DNA]</scope>
    <source>
        <strain evidence="8">AMbin10</strain>
    </source>
</reference>
<evidence type="ECO:0000256" key="5">
    <source>
        <dbReference type="ARBA" id="ARBA00022801"/>
    </source>
</evidence>
<dbReference type="Proteomes" id="UP000249396">
    <property type="component" value="Unassembled WGS sequence"/>
</dbReference>
<dbReference type="SUPFAM" id="SSF54786">
    <property type="entry name" value="YcfA/nrd intein domain"/>
    <property type="match status" value="1"/>
</dbReference>
<dbReference type="InterPro" id="IPR038570">
    <property type="entry name" value="HicA_sf"/>
</dbReference>
<keyword evidence="4" id="KW-0255">Endonuclease</keyword>
<dbReference type="GO" id="GO:0003729">
    <property type="term" value="F:mRNA binding"/>
    <property type="evidence" value="ECO:0007669"/>
    <property type="project" value="InterPro"/>
</dbReference>
<evidence type="ECO:0000313" key="8">
    <source>
        <dbReference type="EMBL" id="PZN77691.1"/>
    </source>
</evidence>